<proteinExistence type="predicted"/>
<dbReference type="RefSeq" id="WP_074720709.1">
    <property type="nucleotide sequence ID" value="NZ_FOFX01000018.1"/>
</dbReference>
<gene>
    <name evidence="2" type="ORF">SAMN05421510_101823</name>
</gene>
<feature type="region of interest" description="Disordered" evidence="1">
    <location>
        <begin position="1"/>
        <end position="73"/>
    </location>
</feature>
<accession>A0A1H9D0B8</accession>
<evidence type="ECO:0000256" key="1">
    <source>
        <dbReference type="SAM" id="MobiDB-lite"/>
    </source>
</evidence>
<dbReference type="AlphaFoldDB" id="A0A1H9D0B8"/>
<evidence type="ECO:0000313" key="2">
    <source>
        <dbReference type="EMBL" id="SEQ06895.1"/>
    </source>
</evidence>
<organism evidence="2 3">
    <name type="scientific">Nitrosomonas ureae</name>
    <dbReference type="NCBI Taxonomy" id="44577"/>
    <lineage>
        <taxon>Bacteria</taxon>
        <taxon>Pseudomonadati</taxon>
        <taxon>Pseudomonadota</taxon>
        <taxon>Betaproteobacteria</taxon>
        <taxon>Nitrosomonadales</taxon>
        <taxon>Nitrosomonadaceae</taxon>
        <taxon>Nitrosomonas</taxon>
    </lineage>
</organism>
<sequence length="269" mass="29609">MFRQYSPLKNGRRTRQANDDETSAAPDMQSSDEGLSDFYSTGPVIHLGGLHNKDTTSNKKASSMNDQENTMPEEPMTLTTVQGTGQTRQVSAHGKTLRLEGRTDASYDGGAFRTEKVRLQRGTGCDGCEAADCGHVTGTLVATYSVATTVTLPRVTDFPDLTPCQRTRVQNAITNILAPHEQQHVTAFRQYNGTTRRQFDLTLCRSEFDSTIRAMFEAEESARRATAQAASDALDPFHFDVDLNCKDSRSPRTGGQQSADFKPVESNEK</sequence>
<protein>
    <submittedName>
        <fullName evidence="2">Uncharacterized protein</fullName>
    </submittedName>
</protein>
<feature type="compositionally biased region" description="Polar residues" evidence="1">
    <location>
        <begin position="58"/>
        <end position="70"/>
    </location>
</feature>
<name>A0A1H9D0B8_9PROT</name>
<evidence type="ECO:0000313" key="3">
    <source>
        <dbReference type="Proteomes" id="UP000181998"/>
    </source>
</evidence>
<dbReference type="Proteomes" id="UP000181998">
    <property type="component" value="Unassembled WGS sequence"/>
</dbReference>
<reference evidence="2 3" key="1">
    <citation type="submission" date="2016-10" db="EMBL/GenBank/DDBJ databases">
        <authorList>
            <person name="de Groot N.N."/>
        </authorList>
    </citation>
    <scope>NUCLEOTIDE SEQUENCE [LARGE SCALE GENOMIC DNA]</scope>
    <source>
        <strain evidence="2 3">Nm9</strain>
    </source>
</reference>
<feature type="region of interest" description="Disordered" evidence="1">
    <location>
        <begin position="245"/>
        <end position="269"/>
    </location>
</feature>
<dbReference type="EMBL" id="FOFX01000018">
    <property type="protein sequence ID" value="SEQ06895.1"/>
    <property type="molecule type" value="Genomic_DNA"/>
</dbReference>